<proteinExistence type="predicted"/>
<dbReference type="EMBL" id="CP138858">
    <property type="protein sequence ID" value="WPJ94519.1"/>
    <property type="molecule type" value="Genomic_DNA"/>
</dbReference>
<evidence type="ECO:0000259" key="1">
    <source>
        <dbReference type="Pfam" id="PF23981"/>
    </source>
</evidence>
<dbReference type="InterPro" id="IPR055729">
    <property type="entry name" value="DUF7305"/>
</dbReference>
<accession>A0ABZ0RNI9</accession>
<name>A0ABZ0RNI9_9BACT</name>
<dbReference type="Proteomes" id="UP001324993">
    <property type="component" value="Chromosome"/>
</dbReference>
<sequence>MIHFPAENQTSIEVIESGKIKLAPDATLTIYVAGDTKVTGGGIFNEIAPQQFQIWGTATNSQRIDFLNNGQFSGVIYAPNASVKIKGDSDLYGSIVCADITLTGSGSFRYDESLANYAGDTTSSGPPEVTFVEELSGDERAPYLAYFNL</sequence>
<protein>
    <submittedName>
        <fullName evidence="2">Collagen-binding domain-containing protein</fullName>
    </submittedName>
</protein>
<evidence type="ECO:0000313" key="2">
    <source>
        <dbReference type="EMBL" id="WPJ94519.1"/>
    </source>
</evidence>
<dbReference type="Pfam" id="PF23981">
    <property type="entry name" value="DUF7305"/>
    <property type="match status" value="1"/>
</dbReference>
<organism evidence="2 3">
    <name type="scientific">Coraliomargarita algicola</name>
    <dbReference type="NCBI Taxonomy" id="3092156"/>
    <lineage>
        <taxon>Bacteria</taxon>
        <taxon>Pseudomonadati</taxon>
        <taxon>Verrucomicrobiota</taxon>
        <taxon>Opitutia</taxon>
        <taxon>Puniceicoccales</taxon>
        <taxon>Coraliomargaritaceae</taxon>
        <taxon>Coraliomargarita</taxon>
    </lineage>
</organism>
<keyword evidence="2" id="KW-0176">Collagen</keyword>
<keyword evidence="3" id="KW-1185">Reference proteome</keyword>
<dbReference type="RefSeq" id="WP_319831443.1">
    <property type="nucleotide sequence ID" value="NZ_CP138858.1"/>
</dbReference>
<reference evidence="2 3" key="1">
    <citation type="submission" date="2023-11" db="EMBL/GenBank/DDBJ databases">
        <title>Coraliomargarita sp. nov., isolated from marine algae.</title>
        <authorList>
            <person name="Lee J.K."/>
            <person name="Baek J.H."/>
            <person name="Kim J.M."/>
            <person name="Choi D.G."/>
            <person name="Jeon C.O."/>
        </authorList>
    </citation>
    <scope>NUCLEOTIDE SEQUENCE [LARGE SCALE GENOMIC DNA]</scope>
    <source>
        <strain evidence="2 3">J2-16</strain>
    </source>
</reference>
<gene>
    <name evidence="2" type="ORF">SH580_13870</name>
</gene>
<feature type="domain" description="DUF7305" evidence="1">
    <location>
        <begin position="16"/>
        <end position="116"/>
    </location>
</feature>
<evidence type="ECO:0000313" key="3">
    <source>
        <dbReference type="Proteomes" id="UP001324993"/>
    </source>
</evidence>